<evidence type="ECO:0000259" key="4">
    <source>
        <dbReference type="Pfam" id="PF00171"/>
    </source>
</evidence>
<dbReference type="FunFam" id="3.40.605.10:FF:000007">
    <property type="entry name" value="NAD/NADP-dependent betaine aldehyde dehydrogenase"/>
    <property type="match status" value="1"/>
</dbReference>
<protein>
    <submittedName>
        <fullName evidence="5">Aldehyde dehydrogenase family 9 member A1</fullName>
    </submittedName>
</protein>
<dbReference type="AlphaFoldDB" id="A0A0B2VCZ3"/>
<gene>
    <name evidence="5" type="primary">aldh9A1</name>
    <name evidence="5" type="ORF">Tcan_10453</name>
</gene>
<keyword evidence="6" id="KW-1185">Reference proteome</keyword>
<dbReference type="InterPro" id="IPR038765">
    <property type="entry name" value="Papain-like_cys_pep_sf"/>
</dbReference>
<dbReference type="PANTHER" id="PTHR11699">
    <property type="entry name" value="ALDEHYDE DEHYDROGENASE-RELATED"/>
    <property type="match status" value="1"/>
</dbReference>
<dbReference type="Gene3D" id="3.40.309.10">
    <property type="entry name" value="Aldehyde Dehydrogenase, Chain A, domain 2"/>
    <property type="match status" value="2"/>
</dbReference>
<dbReference type="InterPro" id="IPR016160">
    <property type="entry name" value="Ald_DH_CS_CYS"/>
</dbReference>
<dbReference type="InterPro" id="IPR016161">
    <property type="entry name" value="Ald_DH/histidinol_DH"/>
</dbReference>
<evidence type="ECO:0000313" key="5">
    <source>
        <dbReference type="EMBL" id="KHN79403.1"/>
    </source>
</evidence>
<dbReference type="PROSITE" id="PS00070">
    <property type="entry name" value="ALDEHYDE_DEHYDR_CYS"/>
    <property type="match status" value="1"/>
</dbReference>
<dbReference type="OMA" id="GQAICEH"/>
<name>A0A0B2VCZ3_TOXCA</name>
<dbReference type="EMBL" id="JPKZ01001923">
    <property type="protein sequence ID" value="KHN79403.1"/>
    <property type="molecule type" value="Genomic_DNA"/>
</dbReference>
<feature type="domain" description="Aldehyde dehydrogenase" evidence="4">
    <location>
        <begin position="266"/>
        <end position="723"/>
    </location>
</feature>
<comment type="caution">
    <text evidence="5">The sequence shown here is derived from an EMBL/GenBank/DDBJ whole genome shotgun (WGS) entry which is preliminary data.</text>
</comment>
<feature type="signal peptide" evidence="3">
    <location>
        <begin position="1"/>
        <end position="18"/>
    </location>
</feature>
<proteinExistence type="inferred from homology"/>
<evidence type="ECO:0000313" key="6">
    <source>
        <dbReference type="Proteomes" id="UP000031036"/>
    </source>
</evidence>
<reference evidence="5 6" key="1">
    <citation type="submission" date="2014-11" db="EMBL/GenBank/DDBJ databases">
        <title>Genetic blueprint of the zoonotic pathogen Toxocara canis.</title>
        <authorList>
            <person name="Zhu X.-Q."/>
            <person name="Korhonen P.K."/>
            <person name="Cai H."/>
            <person name="Young N.D."/>
            <person name="Nejsum P."/>
            <person name="von Samson-Himmelstjerna G."/>
            <person name="Boag P.R."/>
            <person name="Tan P."/>
            <person name="Li Q."/>
            <person name="Min J."/>
            <person name="Yang Y."/>
            <person name="Wang X."/>
            <person name="Fang X."/>
            <person name="Hall R.S."/>
            <person name="Hofmann A."/>
            <person name="Sternberg P.W."/>
            <person name="Jex A.R."/>
            <person name="Gasser R.B."/>
        </authorList>
    </citation>
    <scope>NUCLEOTIDE SEQUENCE [LARGE SCALE GENOMIC DNA]</scope>
    <source>
        <strain evidence="5">PN_DK_2014</strain>
    </source>
</reference>
<dbReference type="Pfam" id="PF00171">
    <property type="entry name" value="Aldedh"/>
    <property type="match status" value="2"/>
</dbReference>
<dbReference type="OrthoDB" id="310895at2759"/>
<accession>A0A0B2VCZ3</accession>
<dbReference type="InterPro" id="IPR016162">
    <property type="entry name" value="Ald_DH_N"/>
</dbReference>
<dbReference type="Gene3D" id="3.90.1720.10">
    <property type="entry name" value="endopeptidase domain like (from Nostoc punctiforme)"/>
    <property type="match status" value="1"/>
</dbReference>
<dbReference type="STRING" id="6265.A0A0B2VCZ3"/>
<dbReference type="Pfam" id="PF05708">
    <property type="entry name" value="Peptidase_C92"/>
    <property type="match status" value="1"/>
</dbReference>
<comment type="similarity">
    <text evidence="1">Belongs to the aldehyde dehydrogenase family.</text>
</comment>
<dbReference type="InterPro" id="IPR015590">
    <property type="entry name" value="Aldehyde_DH_dom"/>
</dbReference>
<evidence type="ECO:0000256" key="1">
    <source>
        <dbReference type="ARBA" id="ARBA00009986"/>
    </source>
</evidence>
<dbReference type="SUPFAM" id="SSF54001">
    <property type="entry name" value="Cysteine proteinases"/>
    <property type="match status" value="1"/>
</dbReference>
<dbReference type="Gene3D" id="3.40.605.10">
    <property type="entry name" value="Aldehyde Dehydrogenase, Chain A, domain 1"/>
    <property type="match status" value="1"/>
</dbReference>
<dbReference type="GO" id="GO:0016620">
    <property type="term" value="F:oxidoreductase activity, acting on the aldehyde or oxo group of donors, NAD or NADP as acceptor"/>
    <property type="evidence" value="ECO:0007669"/>
    <property type="project" value="InterPro"/>
</dbReference>
<evidence type="ECO:0000256" key="3">
    <source>
        <dbReference type="SAM" id="SignalP"/>
    </source>
</evidence>
<organism evidence="5 6">
    <name type="scientific">Toxocara canis</name>
    <name type="common">Canine roundworm</name>
    <dbReference type="NCBI Taxonomy" id="6265"/>
    <lineage>
        <taxon>Eukaryota</taxon>
        <taxon>Metazoa</taxon>
        <taxon>Ecdysozoa</taxon>
        <taxon>Nematoda</taxon>
        <taxon>Chromadorea</taxon>
        <taxon>Rhabditida</taxon>
        <taxon>Spirurina</taxon>
        <taxon>Ascaridomorpha</taxon>
        <taxon>Ascaridoidea</taxon>
        <taxon>Toxocaridae</taxon>
        <taxon>Toxocara</taxon>
    </lineage>
</organism>
<keyword evidence="2" id="KW-0560">Oxidoreductase</keyword>
<dbReference type="SUPFAM" id="SSF53720">
    <property type="entry name" value="ALDH-like"/>
    <property type="match status" value="2"/>
</dbReference>
<sequence>MRVNYLSVMAARLGLRSAAVVVGGVQQVCRCKEHGMLSAICQLTAVRDGDLIFFVRHSNGNSTEFEDAVRSVGTKPDVFHVGMFCSRVRSIVHAVPNEGVICEPVDDVLWRIDADHIDVLTVQTQTDLVAENAAHWALSRVGCRYNDIFSPDSLDSTGAEAYYCCQLITKAYANYGLDTLCPSHTLNFADAHGRILPFWQHYYEERGALIPQGGKGSHPSKLITSSHLRRRFAKTLTRMGKFVVPDLVESALHFVHGSRLAAQTAAAFDIIEPRSGVVRTQCAIADSQLIDAAVRDAREAQPNWAFQSAQQRGVIFRRASSLIRESVEELAKLETLDCGKPIRESRDDVLSCADCFEFFAGTAHNLAGSHFPLENNERFAYTLREPFGVVGAIGVWNYPMQTASWKIAPALMCGNAVIYKPSPLAPLSSLVLALILQKAGLPDGILSVVQGDGETGRLLCEHEGIDKVTFTGSSATGSKVLAACSRLGHLKPATMELGGKSSCIVFPDADLDVAVNGALMANFYSQGEVCSNASKILVHDLLIDEFRKRILAATKAIQVGDPLDEKTRMGALISNEHLIKVKSLIDEACKQGAKVLCGGERVTVKGLEGGFYLSPAIIENVNSSMRIYKEEIFGPVMMLIPFETFEEAVQIANDTPYGLAAGVFTNDMNTAYTAVCRLRAGNVYVNTYNDTNTMVPFGGMKQSGFGRENGVAALEAFSQIKSVFINASKKLDNPFAVPNTMVPFGGMKQSGFGRENGVAALEAFSQIKSVFINASKKLDNPFAVPSEPS</sequence>
<dbReference type="InterPro" id="IPR016163">
    <property type="entry name" value="Ald_DH_C"/>
</dbReference>
<dbReference type="FunFam" id="3.40.309.10:FF:000012">
    <property type="entry name" value="Betaine aldehyde dehydrogenase"/>
    <property type="match status" value="1"/>
</dbReference>
<dbReference type="InterPro" id="IPR024453">
    <property type="entry name" value="Peptidase_C92"/>
</dbReference>
<dbReference type="Proteomes" id="UP000031036">
    <property type="component" value="Unassembled WGS sequence"/>
</dbReference>
<feature type="domain" description="Aldehyde dehydrogenase" evidence="4">
    <location>
        <begin position="739"/>
        <end position="770"/>
    </location>
</feature>
<keyword evidence="3" id="KW-0732">Signal</keyword>
<feature type="chain" id="PRO_5002096081" evidence="3">
    <location>
        <begin position="19"/>
        <end position="789"/>
    </location>
</feature>
<evidence type="ECO:0000256" key="2">
    <source>
        <dbReference type="ARBA" id="ARBA00023002"/>
    </source>
</evidence>